<gene>
    <name evidence="1" type="ORF">GCM10023321_08070</name>
</gene>
<name>A0ABP9PIV7_9PSEU</name>
<dbReference type="RefSeq" id="WP_221497549.1">
    <property type="nucleotide sequence ID" value="NZ_BAABJP010000001.1"/>
</dbReference>
<evidence type="ECO:0000313" key="1">
    <source>
        <dbReference type="EMBL" id="GAA5147285.1"/>
    </source>
</evidence>
<dbReference type="EMBL" id="BAABJP010000001">
    <property type="protein sequence ID" value="GAA5147285.1"/>
    <property type="molecule type" value="Genomic_DNA"/>
</dbReference>
<accession>A0ABP9PIV7</accession>
<dbReference type="InterPro" id="IPR004981">
    <property type="entry name" value="Trp_2_3_dOase"/>
</dbReference>
<dbReference type="Pfam" id="PF03301">
    <property type="entry name" value="Trp_dioxygenase"/>
    <property type="match status" value="1"/>
</dbReference>
<dbReference type="InterPro" id="IPR037217">
    <property type="entry name" value="Trp/Indoleamine_2_3_dOase-like"/>
</dbReference>
<dbReference type="PANTHER" id="PTHR10138">
    <property type="entry name" value="TRYPTOPHAN 2,3-DIOXYGENASE"/>
    <property type="match status" value="1"/>
</dbReference>
<reference evidence="2" key="1">
    <citation type="journal article" date="2019" name="Int. J. Syst. Evol. Microbiol.">
        <title>The Global Catalogue of Microorganisms (GCM) 10K type strain sequencing project: providing services to taxonomists for standard genome sequencing and annotation.</title>
        <authorList>
            <consortium name="The Broad Institute Genomics Platform"/>
            <consortium name="The Broad Institute Genome Sequencing Center for Infectious Disease"/>
            <person name="Wu L."/>
            <person name="Ma J."/>
        </authorList>
    </citation>
    <scope>NUCLEOTIDE SEQUENCE [LARGE SCALE GENOMIC DNA]</scope>
    <source>
        <strain evidence="2">JCM 18303</strain>
    </source>
</reference>
<dbReference type="PANTHER" id="PTHR10138:SF0">
    <property type="entry name" value="TRYPTOPHAN 2,3-DIOXYGENASE"/>
    <property type="match status" value="1"/>
</dbReference>
<proteinExistence type="predicted"/>
<organism evidence="1 2">
    <name type="scientific">Pseudonocardia eucalypti</name>
    <dbReference type="NCBI Taxonomy" id="648755"/>
    <lineage>
        <taxon>Bacteria</taxon>
        <taxon>Bacillati</taxon>
        <taxon>Actinomycetota</taxon>
        <taxon>Actinomycetes</taxon>
        <taxon>Pseudonocardiales</taxon>
        <taxon>Pseudonocardiaceae</taxon>
        <taxon>Pseudonocardia</taxon>
    </lineage>
</organism>
<sequence length="233" mass="25639">MSADLGYGADVITDGQYTEYMRVRELLSLQRTPDEVVHRDELLFQTVHQATELLLKLACHEVREAADSAEAGEHDRAVRLLGRAGLGIQQVTGLLELLAQISPGEFQRIRVALGNGSGAESPGWRAVRKASERLNDAFVPLCPDQGSLVELYAGSPDAPLYRLAEAMLEWDQRIALWRARHYEVAARLLGEGQGIVGTAGTSVDVIRQRIHKRFFPRLWQARAALTASASSSP</sequence>
<keyword evidence="2" id="KW-1185">Reference proteome</keyword>
<comment type="caution">
    <text evidence="1">The sequence shown here is derived from an EMBL/GenBank/DDBJ whole genome shotgun (WGS) entry which is preliminary data.</text>
</comment>
<dbReference type="Gene3D" id="1.20.58.480">
    <property type="match status" value="2"/>
</dbReference>
<evidence type="ECO:0000313" key="2">
    <source>
        <dbReference type="Proteomes" id="UP001428817"/>
    </source>
</evidence>
<evidence type="ECO:0008006" key="3">
    <source>
        <dbReference type="Google" id="ProtNLM"/>
    </source>
</evidence>
<dbReference type="Proteomes" id="UP001428817">
    <property type="component" value="Unassembled WGS sequence"/>
</dbReference>
<protein>
    <recommendedName>
        <fullName evidence="3">Tryptophan 2,3-dioxygenase</fullName>
    </recommendedName>
</protein>
<dbReference type="SUPFAM" id="SSF140959">
    <property type="entry name" value="Indolic compounds 2,3-dioxygenase-like"/>
    <property type="match status" value="1"/>
</dbReference>